<evidence type="ECO:0000313" key="2">
    <source>
        <dbReference type="EMBL" id="KQH86412.1"/>
    </source>
</evidence>
<dbReference type="OrthoDB" id="5900662at2"/>
<dbReference type="RefSeq" id="WP_014204386.1">
    <property type="nucleotide sequence ID" value="NZ_CP035696.1"/>
</dbReference>
<dbReference type="PROSITE" id="PS50801">
    <property type="entry name" value="STAS"/>
    <property type="match status" value="1"/>
</dbReference>
<dbReference type="PANTHER" id="PTHR35849">
    <property type="entry name" value="BLR2341 PROTEIN"/>
    <property type="match status" value="1"/>
</dbReference>
<dbReference type="InterPro" id="IPR052746">
    <property type="entry name" value="MlaB_ABC_Transporter"/>
</dbReference>
<keyword evidence="3" id="KW-1185">Reference proteome</keyword>
<reference evidence="2 3" key="1">
    <citation type="submission" date="2015-08" db="EMBL/GenBank/DDBJ databases">
        <title>Antibacterial properties of a collection of Vibrionaceae strains.</title>
        <authorList>
            <person name="Giubergia S."/>
        </authorList>
    </citation>
    <scope>NUCLEOTIDE SEQUENCE [LARGE SCALE GENOMIC DNA]</scope>
    <source>
        <strain evidence="2 3">S0821</strain>
    </source>
</reference>
<feature type="domain" description="STAS" evidence="1">
    <location>
        <begin position="9"/>
        <end position="92"/>
    </location>
</feature>
<dbReference type="Pfam" id="PF13466">
    <property type="entry name" value="STAS_2"/>
    <property type="match status" value="1"/>
</dbReference>
<dbReference type="SUPFAM" id="SSF52091">
    <property type="entry name" value="SpoIIaa-like"/>
    <property type="match status" value="1"/>
</dbReference>
<organism evidence="2 3">
    <name type="scientific">Vibrio furnissii</name>
    <dbReference type="NCBI Taxonomy" id="29494"/>
    <lineage>
        <taxon>Bacteria</taxon>
        <taxon>Pseudomonadati</taxon>
        <taxon>Pseudomonadota</taxon>
        <taxon>Gammaproteobacteria</taxon>
        <taxon>Vibrionales</taxon>
        <taxon>Vibrionaceae</taxon>
        <taxon>Vibrio</taxon>
    </lineage>
</organism>
<dbReference type="FunCoup" id="A0A0Q2Y177">
    <property type="interactions" value="156"/>
</dbReference>
<accession>A0A0Q2Y177</accession>
<dbReference type="CDD" id="cd07043">
    <property type="entry name" value="STAS_anti-anti-sigma_factors"/>
    <property type="match status" value="1"/>
</dbReference>
<proteinExistence type="predicted"/>
<name>A0A0Q2Y177_VIBFU</name>
<dbReference type="InterPro" id="IPR002645">
    <property type="entry name" value="STAS_dom"/>
</dbReference>
<dbReference type="InterPro" id="IPR036513">
    <property type="entry name" value="STAS_dom_sf"/>
</dbReference>
<dbReference type="InterPro" id="IPR058548">
    <property type="entry name" value="MlaB-like_STAS"/>
</dbReference>
<dbReference type="Proteomes" id="UP000051221">
    <property type="component" value="Unassembled WGS sequence"/>
</dbReference>
<dbReference type="PANTHER" id="PTHR35849:SF1">
    <property type="entry name" value="INTERMEMBRANE PHOSPHOLIPID TRANSPORT SYSTEM BINDING PROTEIN MLAB"/>
    <property type="match status" value="1"/>
</dbReference>
<evidence type="ECO:0000313" key="3">
    <source>
        <dbReference type="Proteomes" id="UP000051221"/>
    </source>
</evidence>
<dbReference type="EMBL" id="LKHS01000006">
    <property type="protein sequence ID" value="KQH86412.1"/>
    <property type="molecule type" value="Genomic_DNA"/>
</dbReference>
<protein>
    <submittedName>
        <fullName evidence="2">NTP-binding protein</fullName>
    </submittedName>
</protein>
<comment type="caution">
    <text evidence="2">The sequence shown here is derived from an EMBL/GenBank/DDBJ whole genome shotgun (WGS) entry which is preliminary data.</text>
</comment>
<sequence length="109" mass="12197">MSHPQWQLQGPALAALSGPLDRDTVPELWAVLQQWQPQNAECELSLKSVTRIDSAGMVMLIHLLEHAKKQNCHIMLSFVPEQLRTLFQLSNIDAMMSQHIKQPAGVNCG</sequence>
<gene>
    <name evidence="2" type="ORF">AMR76_07630</name>
</gene>
<dbReference type="Gene3D" id="3.30.750.24">
    <property type="entry name" value="STAS domain"/>
    <property type="match status" value="1"/>
</dbReference>
<dbReference type="OMA" id="KRNCHIM"/>
<dbReference type="AlphaFoldDB" id="A0A0Q2Y177"/>
<evidence type="ECO:0000259" key="1">
    <source>
        <dbReference type="PROSITE" id="PS50801"/>
    </source>
</evidence>
<dbReference type="InParanoid" id="A0A0Q2Y177"/>